<keyword evidence="5" id="KW-0472">Membrane</keyword>
<dbReference type="SUPFAM" id="SSF56925">
    <property type="entry name" value="OMPA-like"/>
    <property type="match status" value="1"/>
</dbReference>
<keyword evidence="4 6" id="KW-0732">Signal</keyword>
<evidence type="ECO:0000256" key="4">
    <source>
        <dbReference type="ARBA" id="ARBA00022729"/>
    </source>
</evidence>
<evidence type="ECO:0000256" key="3">
    <source>
        <dbReference type="ARBA" id="ARBA00022692"/>
    </source>
</evidence>
<feature type="chain" id="PRO_5015532279" description="Outer membrane protein beta-barrel domain-containing protein" evidence="6">
    <location>
        <begin position="22"/>
        <end position="217"/>
    </location>
</feature>
<name>A0A2U2AHH3_9GAMM</name>
<accession>A0A2U2AHH3</accession>
<sequence length="217" mass="24132">MKKVLFISALTIASVASISNAQSFEQYVSGKGAVRYGTYKVQSNEDNEQFKESKSVAGLRLAYGLVLPMGENNLRAELEYGLNGTQKMDKTLDEGNVQLKNRMKSQSLMANVYYDINTGTRFTPYVGAGLGYAHLKNEVGIVDHEDNDNYSISKGKGNFAWNVSVGTSYKVDNNLSLDLSYRFTDYGKVKFNASENNISATAKLRSNELNFGVRYQF</sequence>
<dbReference type="OrthoDB" id="6101900at2"/>
<protein>
    <recommendedName>
        <fullName evidence="7">Outer membrane protein beta-barrel domain-containing protein</fullName>
    </recommendedName>
</protein>
<gene>
    <name evidence="8" type="ORF">DC083_02675</name>
</gene>
<reference evidence="9" key="1">
    <citation type="submission" date="2018-05" db="EMBL/GenBank/DDBJ databases">
        <title>Ignatzschineria dubaiensis sp. nov., isolated from necrotic foot tissues of dromedaries (Camelus dromedarius) and associated maggots in Dubai, United Arab Emirates.</title>
        <authorList>
            <person name="Tsang C.C."/>
            <person name="Tang J.Y.M."/>
            <person name="Fong J.Y.H."/>
            <person name="Kinne J."/>
            <person name="Lee H.H."/>
            <person name="Joseph M."/>
            <person name="Jose S."/>
            <person name="Schuster R.K."/>
            <person name="Tang Y."/>
            <person name="Sivakumar S."/>
            <person name="Chen J.H.K."/>
            <person name="Teng J.L.L."/>
            <person name="Lau S.K.P."/>
            <person name="Wernery U."/>
            <person name="Woo P.C.Y."/>
        </authorList>
    </citation>
    <scope>NUCLEOTIDE SEQUENCE [LARGE SCALE GENOMIC DNA]</scope>
    <source>
        <strain evidence="9">KCTC 22644</strain>
    </source>
</reference>
<feature type="domain" description="Outer membrane protein beta-barrel" evidence="7">
    <location>
        <begin position="11"/>
        <end position="217"/>
    </location>
</feature>
<evidence type="ECO:0000256" key="5">
    <source>
        <dbReference type="ARBA" id="ARBA00023136"/>
    </source>
</evidence>
<dbReference type="InterPro" id="IPR051723">
    <property type="entry name" value="Bact_OM_Invasion-Related"/>
</dbReference>
<dbReference type="PANTHER" id="PTHR35892">
    <property type="entry name" value="OUTER MEMBRANE PROTEIN PAGN-RELATED"/>
    <property type="match status" value="1"/>
</dbReference>
<organism evidence="8 9">
    <name type="scientific">Ignatzschineria ureiclastica</name>
    <dbReference type="NCBI Taxonomy" id="472582"/>
    <lineage>
        <taxon>Bacteria</taxon>
        <taxon>Pseudomonadati</taxon>
        <taxon>Pseudomonadota</taxon>
        <taxon>Gammaproteobacteria</taxon>
        <taxon>Cardiobacteriales</taxon>
        <taxon>Ignatzschineriaceae</taxon>
        <taxon>Ignatzschineria</taxon>
    </lineage>
</organism>
<evidence type="ECO:0000313" key="8">
    <source>
        <dbReference type="EMBL" id="PWD82102.1"/>
    </source>
</evidence>
<comment type="caution">
    <text evidence="8">The sequence shown here is derived from an EMBL/GenBank/DDBJ whole genome shotgun (WGS) entry which is preliminary data.</text>
</comment>
<dbReference type="AlphaFoldDB" id="A0A2U2AHH3"/>
<proteinExistence type="predicted"/>
<dbReference type="Gene3D" id="2.40.160.20">
    <property type="match status" value="1"/>
</dbReference>
<evidence type="ECO:0000313" key="9">
    <source>
        <dbReference type="Proteomes" id="UP000245020"/>
    </source>
</evidence>
<dbReference type="Proteomes" id="UP000245020">
    <property type="component" value="Unassembled WGS sequence"/>
</dbReference>
<keyword evidence="2" id="KW-1134">Transmembrane beta strand</keyword>
<dbReference type="InterPro" id="IPR027385">
    <property type="entry name" value="Beta-barrel_OMP"/>
</dbReference>
<dbReference type="EMBL" id="QEWQ01000001">
    <property type="protein sequence ID" value="PWD82102.1"/>
    <property type="molecule type" value="Genomic_DNA"/>
</dbReference>
<keyword evidence="9" id="KW-1185">Reference proteome</keyword>
<keyword evidence="3" id="KW-0812">Transmembrane</keyword>
<evidence type="ECO:0000256" key="1">
    <source>
        <dbReference type="ARBA" id="ARBA00004571"/>
    </source>
</evidence>
<feature type="signal peptide" evidence="6">
    <location>
        <begin position="1"/>
        <end position="21"/>
    </location>
</feature>
<dbReference type="Pfam" id="PF13505">
    <property type="entry name" value="OMP_b-brl"/>
    <property type="match status" value="1"/>
</dbReference>
<dbReference type="RefSeq" id="WP_109188700.1">
    <property type="nucleotide sequence ID" value="NZ_BMYA01000001.1"/>
</dbReference>
<comment type="subcellular location">
    <subcellularLocation>
        <location evidence="1">Cell outer membrane</location>
        <topology evidence="1">Multi-pass membrane protein</topology>
    </subcellularLocation>
</comment>
<evidence type="ECO:0000259" key="7">
    <source>
        <dbReference type="Pfam" id="PF13505"/>
    </source>
</evidence>
<dbReference type="GO" id="GO:0009279">
    <property type="term" value="C:cell outer membrane"/>
    <property type="evidence" value="ECO:0007669"/>
    <property type="project" value="UniProtKB-SubCell"/>
</dbReference>
<dbReference type="InterPro" id="IPR011250">
    <property type="entry name" value="OMP/PagP_B-barrel"/>
</dbReference>
<evidence type="ECO:0000256" key="6">
    <source>
        <dbReference type="SAM" id="SignalP"/>
    </source>
</evidence>
<dbReference type="PANTHER" id="PTHR35892:SF2">
    <property type="entry name" value="OUTER MEMBRANE PROTEIN PAGN"/>
    <property type="match status" value="1"/>
</dbReference>
<evidence type="ECO:0000256" key="2">
    <source>
        <dbReference type="ARBA" id="ARBA00022452"/>
    </source>
</evidence>